<dbReference type="EMBL" id="VGLS01000237">
    <property type="protein sequence ID" value="MBM3223990.1"/>
    <property type="molecule type" value="Genomic_DNA"/>
</dbReference>
<evidence type="ECO:0000256" key="2">
    <source>
        <dbReference type="ARBA" id="ARBA00022833"/>
    </source>
</evidence>
<evidence type="ECO:0000256" key="4">
    <source>
        <dbReference type="RuleBase" id="RU361277"/>
    </source>
</evidence>
<dbReference type="Pfam" id="PF00107">
    <property type="entry name" value="ADH_zinc_N"/>
    <property type="match status" value="1"/>
</dbReference>
<feature type="domain" description="Enoyl reductase (ER)" evidence="5">
    <location>
        <begin position="18"/>
        <end position="314"/>
    </location>
</feature>
<dbReference type="InterPro" id="IPR020843">
    <property type="entry name" value="ER"/>
</dbReference>
<evidence type="ECO:0000259" key="5">
    <source>
        <dbReference type="SMART" id="SM00829"/>
    </source>
</evidence>
<evidence type="ECO:0000256" key="1">
    <source>
        <dbReference type="ARBA" id="ARBA00022723"/>
    </source>
</evidence>
<dbReference type="InterPro" id="IPR002328">
    <property type="entry name" value="ADH_Zn_CS"/>
</dbReference>
<dbReference type="GO" id="GO:0016616">
    <property type="term" value="F:oxidoreductase activity, acting on the CH-OH group of donors, NAD or NADP as acceptor"/>
    <property type="evidence" value="ECO:0007669"/>
    <property type="project" value="UniProtKB-ARBA"/>
</dbReference>
<dbReference type="InterPro" id="IPR036291">
    <property type="entry name" value="NAD(P)-bd_dom_sf"/>
</dbReference>
<keyword evidence="2 4" id="KW-0862">Zinc</keyword>
<dbReference type="Proteomes" id="UP000712673">
    <property type="component" value="Unassembled WGS sequence"/>
</dbReference>
<dbReference type="SMART" id="SM00829">
    <property type="entry name" value="PKS_ER"/>
    <property type="match status" value="1"/>
</dbReference>
<dbReference type="InterPro" id="IPR013149">
    <property type="entry name" value="ADH-like_C"/>
</dbReference>
<evidence type="ECO:0000256" key="3">
    <source>
        <dbReference type="ARBA" id="ARBA00023002"/>
    </source>
</evidence>
<accession>A0A937W2H5</accession>
<dbReference type="AlphaFoldDB" id="A0A937W2H5"/>
<dbReference type="InterPro" id="IPR011032">
    <property type="entry name" value="GroES-like_sf"/>
</dbReference>
<evidence type="ECO:0000313" key="7">
    <source>
        <dbReference type="Proteomes" id="UP000712673"/>
    </source>
</evidence>
<dbReference type="PANTHER" id="PTHR43401">
    <property type="entry name" value="L-THREONINE 3-DEHYDROGENASE"/>
    <property type="match status" value="1"/>
</dbReference>
<comment type="caution">
    <text evidence="6">The sequence shown here is derived from an EMBL/GenBank/DDBJ whole genome shotgun (WGS) entry which is preliminary data.</text>
</comment>
<proteinExistence type="inferred from homology"/>
<protein>
    <submittedName>
        <fullName evidence="6">Zinc-binding dehydrogenase</fullName>
    </submittedName>
</protein>
<gene>
    <name evidence="6" type="ORF">FJZ47_09340</name>
</gene>
<organism evidence="6 7">
    <name type="scientific">Tectimicrobiota bacterium</name>
    <dbReference type="NCBI Taxonomy" id="2528274"/>
    <lineage>
        <taxon>Bacteria</taxon>
        <taxon>Pseudomonadati</taxon>
        <taxon>Nitrospinota/Tectimicrobiota group</taxon>
        <taxon>Candidatus Tectimicrobiota</taxon>
    </lineage>
</organism>
<keyword evidence="1 4" id="KW-0479">Metal-binding</keyword>
<comment type="cofactor">
    <cofactor evidence="4">
        <name>Zn(2+)</name>
        <dbReference type="ChEBI" id="CHEBI:29105"/>
    </cofactor>
</comment>
<dbReference type="InterPro" id="IPR050129">
    <property type="entry name" value="Zn_alcohol_dh"/>
</dbReference>
<dbReference type="Gene3D" id="3.90.180.10">
    <property type="entry name" value="Medium-chain alcohol dehydrogenases, catalytic domain"/>
    <property type="match status" value="1"/>
</dbReference>
<reference evidence="6" key="1">
    <citation type="submission" date="2019-03" db="EMBL/GenBank/DDBJ databases">
        <title>Lake Tanganyika Metagenome-Assembled Genomes (MAGs).</title>
        <authorList>
            <person name="Tran P."/>
        </authorList>
    </citation>
    <scope>NUCLEOTIDE SEQUENCE</scope>
    <source>
        <strain evidence="6">K_DeepCast_65m_m2_066</strain>
    </source>
</reference>
<dbReference type="GO" id="GO:0008270">
    <property type="term" value="F:zinc ion binding"/>
    <property type="evidence" value="ECO:0007669"/>
    <property type="project" value="InterPro"/>
</dbReference>
<dbReference type="InterPro" id="IPR013154">
    <property type="entry name" value="ADH-like_N"/>
</dbReference>
<name>A0A937W2H5_UNCTE</name>
<dbReference type="SUPFAM" id="SSF50129">
    <property type="entry name" value="GroES-like"/>
    <property type="match status" value="1"/>
</dbReference>
<sequence length="315" mass="33275">MTRSLPQVMQAARYHGPGPTLQLEAVPVPAIGEDEALVRVTHAGVCRTELHFLSGLLNLGIAPLTLGHEMVGEVVQVGAQVQGPPPGTRVIVNYYGTCGQCFWCRSGQQNLCSQVVAQLGFTADGGYAEFVKARADMLAPLPAHLDAAQACTLGCSATTALHAARRVAPVQLGDTVLIYGAGGVGYALVQVCKLSGAQVLVVGRSERKLQLARELGADAVIHAGQEPVAETVRRLTGHEGVDILFELVGTRETMDQSLQCLRKRGRLVFIGYSEDQLIANPLLLVIGELQILASVGSTQQDLLDAVALASSGKLR</sequence>
<comment type="similarity">
    <text evidence="4">Belongs to the zinc-containing alcohol dehydrogenase family.</text>
</comment>
<dbReference type="SUPFAM" id="SSF51735">
    <property type="entry name" value="NAD(P)-binding Rossmann-fold domains"/>
    <property type="match status" value="1"/>
</dbReference>
<dbReference type="PANTHER" id="PTHR43401:SF2">
    <property type="entry name" value="L-THREONINE 3-DEHYDROGENASE"/>
    <property type="match status" value="1"/>
</dbReference>
<dbReference type="Pfam" id="PF08240">
    <property type="entry name" value="ADH_N"/>
    <property type="match status" value="1"/>
</dbReference>
<feature type="non-terminal residue" evidence="6">
    <location>
        <position position="315"/>
    </location>
</feature>
<keyword evidence="3" id="KW-0560">Oxidoreductase</keyword>
<evidence type="ECO:0000313" key="6">
    <source>
        <dbReference type="EMBL" id="MBM3223990.1"/>
    </source>
</evidence>
<dbReference type="PROSITE" id="PS00059">
    <property type="entry name" value="ADH_ZINC"/>
    <property type="match status" value="1"/>
</dbReference>